<gene>
    <name evidence="6" type="ORF">J2X20_003796</name>
</gene>
<keyword evidence="7" id="KW-1185">Reference proteome</keyword>
<dbReference type="InterPro" id="IPR000847">
    <property type="entry name" value="LysR_HTH_N"/>
</dbReference>
<accession>A0ABU1YQW7</accession>
<feature type="domain" description="HTH lysR-type" evidence="5">
    <location>
        <begin position="1"/>
        <end position="58"/>
    </location>
</feature>
<comment type="caution">
    <text evidence="6">The sequence shown here is derived from an EMBL/GenBank/DDBJ whole genome shotgun (WGS) entry which is preliminary data.</text>
</comment>
<dbReference type="PROSITE" id="PS50931">
    <property type="entry name" value="HTH_LYSR"/>
    <property type="match status" value="1"/>
</dbReference>
<evidence type="ECO:0000259" key="5">
    <source>
        <dbReference type="PROSITE" id="PS50931"/>
    </source>
</evidence>
<dbReference type="Proteomes" id="UP001180453">
    <property type="component" value="Unassembled WGS sequence"/>
</dbReference>
<dbReference type="Gene3D" id="3.40.190.290">
    <property type="match status" value="1"/>
</dbReference>
<evidence type="ECO:0000256" key="4">
    <source>
        <dbReference type="ARBA" id="ARBA00023163"/>
    </source>
</evidence>
<keyword evidence="4" id="KW-0804">Transcription</keyword>
<dbReference type="InterPro" id="IPR050950">
    <property type="entry name" value="HTH-type_LysR_regulators"/>
</dbReference>
<keyword evidence="3" id="KW-0238">DNA-binding</keyword>
<dbReference type="SUPFAM" id="SSF53850">
    <property type="entry name" value="Periplasmic binding protein-like II"/>
    <property type="match status" value="1"/>
</dbReference>
<keyword evidence="2" id="KW-0805">Transcription regulation</keyword>
<evidence type="ECO:0000256" key="1">
    <source>
        <dbReference type="ARBA" id="ARBA00009437"/>
    </source>
</evidence>
<name>A0ABU1YQW7_ROSSA</name>
<dbReference type="PANTHER" id="PTHR30419">
    <property type="entry name" value="HTH-TYPE TRANSCRIPTIONAL REGULATOR YBHD"/>
    <property type="match status" value="1"/>
</dbReference>
<dbReference type="InterPro" id="IPR036390">
    <property type="entry name" value="WH_DNA-bd_sf"/>
</dbReference>
<evidence type="ECO:0000256" key="2">
    <source>
        <dbReference type="ARBA" id="ARBA00023015"/>
    </source>
</evidence>
<dbReference type="Gene3D" id="1.10.10.10">
    <property type="entry name" value="Winged helix-like DNA-binding domain superfamily/Winged helix DNA-binding domain"/>
    <property type="match status" value="1"/>
</dbReference>
<organism evidence="6 7">
    <name type="scientific">Roseateles saccharophilus</name>
    <name type="common">Pseudomonas saccharophila</name>
    <dbReference type="NCBI Taxonomy" id="304"/>
    <lineage>
        <taxon>Bacteria</taxon>
        <taxon>Pseudomonadati</taxon>
        <taxon>Pseudomonadota</taxon>
        <taxon>Betaproteobacteria</taxon>
        <taxon>Burkholderiales</taxon>
        <taxon>Sphaerotilaceae</taxon>
        <taxon>Roseateles</taxon>
    </lineage>
</organism>
<evidence type="ECO:0000313" key="7">
    <source>
        <dbReference type="Proteomes" id="UP001180453"/>
    </source>
</evidence>
<protein>
    <submittedName>
        <fullName evidence="6">LysR family nitrogen assimilation transcriptional regulator</fullName>
    </submittedName>
</protein>
<dbReference type="EMBL" id="JAVDXU010000002">
    <property type="protein sequence ID" value="MDR7271138.1"/>
    <property type="molecule type" value="Genomic_DNA"/>
</dbReference>
<proteinExistence type="inferred from homology"/>
<evidence type="ECO:0000313" key="6">
    <source>
        <dbReference type="EMBL" id="MDR7271138.1"/>
    </source>
</evidence>
<dbReference type="InterPro" id="IPR036388">
    <property type="entry name" value="WH-like_DNA-bd_sf"/>
</dbReference>
<dbReference type="Pfam" id="PF03466">
    <property type="entry name" value="LysR_substrate"/>
    <property type="match status" value="1"/>
</dbReference>
<sequence>MTLNQIEYFIQVAEHGSFSKAALVLGVAQPALSRQVRALETELHETLFLRNGRGVELTEAGRRLFEHGQGILHLVTQAREDLSAHRNEPVGQIVVAMPPTQARMLTLPLIEAFKLSCPRGRLVVMEGFSTHLTEWLVSGRADLALVYNPEPLPALEILPLREESLLLLSPAKLAPKAPLTLEELSRYPLIMPQRGHVFRKRMEEAAAMAGVQLRVDWEVSSVPAILDLVAAGLGHAALGEDVVRAFEHPERLAVTRFKAVDVKTTLCLVTPALKRSTPLTQRTAALLMKLVREPRPHQGRPT</sequence>
<comment type="similarity">
    <text evidence="1">Belongs to the LysR transcriptional regulatory family.</text>
</comment>
<dbReference type="RefSeq" id="WP_310267785.1">
    <property type="nucleotide sequence ID" value="NZ_JAVDXU010000002.1"/>
</dbReference>
<dbReference type="SUPFAM" id="SSF46785">
    <property type="entry name" value="Winged helix' DNA-binding domain"/>
    <property type="match status" value="1"/>
</dbReference>
<reference evidence="6 7" key="1">
    <citation type="submission" date="2023-07" db="EMBL/GenBank/DDBJ databases">
        <title>Sorghum-associated microbial communities from plants grown in Nebraska, USA.</title>
        <authorList>
            <person name="Schachtman D."/>
        </authorList>
    </citation>
    <scope>NUCLEOTIDE SEQUENCE [LARGE SCALE GENOMIC DNA]</scope>
    <source>
        <strain evidence="6 7">BE314</strain>
    </source>
</reference>
<dbReference type="InterPro" id="IPR005119">
    <property type="entry name" value="LysR_subst-bd"/>
</dbReference>
<evidence type="ECO:0000256" key="3">
    <source>
        <dbReference type="ARBA" id="ARBA00023125"/>
    </source>
</evidence>
<dbReference type="Pfam" id="PF00126">
    <property type="entry name" value="HTH_1"/>
    <property type="match status" value="1"/>
</dbReference>
<dbReference type="PRINTS" id="PR00039">
    <property type="entry name" value="HTHLYSR"/>
</dbReference>